<keyword evidence="7" id="KW-1185">Reference proteome</keyword>
<dbReference type="Gene3D" id="1.10.10.10">
    <property type="entry name" value="Winged helix-like DNA-binding domain superfamily/Winged helix DNA-binding domain"/>
    <property type="match status" value="1"/>
</dbReference>
<evidence type="ECO:0000259" key="5">
    <source>
        <dbReference type="PROSITE" id="PS50995"/>
    </source>
</evidence>
<dbReference type="PRINTS" id="PR00598">
    <property type="entry name" value="HTHMARR"/>
</dbReference>
<keyword evidence="1" id="KW-0805">Transcription regulation</keyword>
<dbReference type="STRING" id="658167.SAMN04488135_112150"/>
<evidence type="ECO:0000256" key="3">
    <source>
        <dbReference type="ARBA" id="ARBA00023163"/>
    </source>
</evidence>
<evidence type="ECO:0000256" key="4">
    <source>
        <dbReference type="SAM" id="MobiDB-lite"/>
    </source>
</evidence>
<dbReference type="Proteomes" id="UP000184226">
    <property type="component" value="Unassembled WGS sequence"/>
</dbReference>
<dbReference type="PANTHER" id="PTHR42756">
    <property type="entry name" value="TRANSCRIPTIONAL REGULATOR, MARR"/>
    <property type="match status" value="1"/>
</dbReference>
<accession>A0A1M5Z761</accession>
<feature type="region of interest" description="Disordered" evidence="4">
    <location>
        <begin position="1"/>
        <end position="24"/>
    </location>
</feature>
<organism evidence="6 7">
    <name type="scientific">Pollutimonas bauzanensis</name>
    <dbReference type="NCBI Taxonomy" id="658167"/>
    <lineage>
        <taxon>Bacteria</taxon>
        <taxon>Pseudomonadati</taxon>
        <taxon>Pseudomonadota</taxon>
        <taxon>Betaproteobacteria</taxon>
        <taxon>Burkholderiales</taxon>
        <taxon>Alcaligenaceae</taxon>
        <taxon>Pollutimonas</taxon>
    </lineage>
</organism>
<protein>
    <submittedName>
        <fullName evidence="6">Transcriptional regulator, MarR family</fullName>
    </submittedName>
</protein>
<keyword evidence="3" id="KW-0804">Transcription</keyword>
<dbReference type="PANTHER" id="PTHR42756:SF1">
    <property type="entry name" value="TRANSCRIPTIONAL REPRESSOR OF EMRAB OPERON"/>
    <property type="match status" value="1"/>
</dbReference>
<dbReference type="OrthoDB" id="6195716at2"/>
<proteinExistence type="predicted"/>
<keyword evidence="2" id="KW-0238">DNA-binding</keyword>
<feature type="domain" description="HTH marR-type" evidence="5">
    <location>
        <begin position="39"/>
        <end position="171"/>
    </location>
</feature>
<evidence type="ECO:0000313" key="7">
    <source>
        <dbReference type="Proteomes" id="UP000184226"/>
    </source>
</evidence>
<dbReference type="SMART" id="SM00347">
    <property type="entry name" value="HTH_MARR"/>
    <property type="match status" value="1"/>
</dbReference>
<dbReference type="EMBL" id="FQXE01000012">
    <property type="protein sequence ID" value="SHI19723.1"/>
    <property type="molecule type" value="Genomic_DNA"/>
</dbReference>
<sequence length="184" mass="20438">MLKPAPSTAAKKSKASPAAGKTPRKQDFYTAEELSGDMCNNVGLLIKQVQSSLNRMIDLHVSPLGLTSRQWRPLVMIRYRNVNTPAELSRQAHVDTGAMTRTLDRLEAKKFLTRHRCPDDRRVVKLELTESGQNVADQILPAIATSLNTHLLGFSKPEVETMIALLQRMLVNGKLEESTCSGEQ</sequence>
<dbReference type="GO" id="GO:0003677">
    <property type="term" value="F:DNA binding"/>
    <property type="evidence" value="ECO:0007669"/>
    <property type="project" value="UniProtKB-KW"/>
</dbReference>
<evidence type="ECO:0000256" key="1">
    <source>
        <dbReference type="ARBA" id="ARBA00023015"/>
    </source>
</evidence>
<name>A0A1M5Z761_9BURK</name>
<dbReference type="InterPro" id="IPR036390">
    <property type="entry name" value="WH_DNA-bd_sf"/>
</dbReference>
<evidence type="ECO:0000313" key="6">
    <source>
        <dbReference type="EMBL" id="SHI19723.1"/>
    </source>
</evidence>
<evidence type="ECO:0000256" key="2">
    <source>
        <dbReference type="ARBA" id="ARBA00023125"/>
    </source>
</evidence>
<reference evidence="6 7" key="1">
    <citation type="submission" date="2016-11" db="EMBL/GenBank/DDBJ databases">
        <authorList>
            <person name="Jaros S."/>
            <person name="Januszkiewicz K."/>
            <person name="Wedrychowicz H."/>
        </authorList>
    </citation>
    <scope>NUCLEOTIDE SEQUENCE [LARGE SCALE GENOMIC DNA]</scope>
    <source>
        <strain evidence="6 7">CGMCC 1.10190</strain>
    </source>
</reference>
<dbReference type="PROSITE" id="PS50995">
    <property type="entry name" value="HTH_MARR_2"/>
    <property type="match status" value="1"/>
</dbReference>
<feature type="compositionally biased region" description="Low complexity" evidence="4">
    <location>
        <begin position="1"/>
        <end position="21"/>
    </location>
</feature>
<dbReference type="RefSeq" id="WP_073106521.1">
    <property type="nucleotide sequence ID" value="NZ_FQXE01000012.1"/>
</dbReference>
<dbReference type="InterPro" id="IPR036388">
    <property type="entry name" value="WH-like_DNA-bd_sf"/>
</dbReference>
<gene>
    <name evidence="6" type="ORF">SAMN04488135_112150</name>
</gene>
<dbReference type="GO" id="GO:0003700">
    <property type="term" value="F:DNA-binding transcription factor activity"/>
    <property type="evidence" value="ECO:0007669"/>
    <property type="project" value="InterPro"/>
</dbReference>
<dbReference type="AlphaFoldDB" id="A0A1M5Z761"/>
<dbReference type="InterPro" id="IPR000835">
    <property type="entry name" value="HTH_MarR-typ"/>
</dbReference>
<dbReference type="Pfam" id="PF01047">
    <property type="entry name" value="MarR"/>
    <property type="match status" value="1"/>
</dbReference>
<dbReference type="SUPFAM" id="SSF46785">
    <property type="entry name" value="Winged helix' DNA-binding domain"/>
    <property type="match status" value="1"/>
</dbReference>